<dbReference type="HOGENOM" id="CLU_018294_8_1_1"/>
<proteinExistence type="predicted"/>
<gene>
    <name evidence="2" type="ORF">PAXRUDRAFT_154597</name>
</gene>
<feature type="region of interest" description="Disordered" evidence="1">
    <location>
        <begin position="90"/>
        <end position="111"/>
    </location>
</feature>
<evidence type="ECO:0000256" key="1">
    <source>
        <dbReference type="SAM" id="MobiDB-lite"/>
    </source>
</evidence>
<evidence type="ECO:0000313" key="2">
    <source>
        <dbReference type="EMBL" id="KIK82074.1"/>
    </source>
</evidence>
<dbReference type="InParanoid" id="A0A0D0DK66"/>
<reference evidence="2 3" key="1">
    <citation type="submission" date="2014-04" db="EMBL/GenBank/DDBJ databases">
        <authorList>
            <consortium name="DOE Joint Genome Institute"/>
            <person name="Kuo A."/>
            <person name="Kohler A."/>
            <person name="Jargeat P."/>
            <person name="Nagy L.G."/>
            <person name="Floudas D."/>
            <person name="Copeland A."/>
            <person name="Barry K.W."/>
            <person name="Cichocki N."/>
            <person name="Veneault-Fourrey C."/>
            <person name="LaButti K."/>
            <person name="Lindquist E.A."/>
            <person name="Lipzen A."/>
            <person name="Lundell T."/>
            <person name="Morin E."/>
            <person name="Murat C."/>
            <person name="Sun H."/>
            <person name="Tunlid A."/>
            <person name="Henrissat B."/>
            <person name="Grigoriev I.V."/>
            <person name="Hibbett D.S."/>
            <person name="Martin F."/>
            <person name="Nordberg H.P."/>
            <person name="Cantor M.N."/>
            <person name="Hua S.X."/>
        </authorList>
    </citation>
    <scope>NUCLEOTIDE SEQUENCE [LARGE SCALE GENOMIC DNA]</scope>
    <source>
        <strain evidence="2 3">Ve08.2h10</strain>
    </source>
</reference>
<feature type="region of interest" description="Disordered" evidence="1">
    <location>
        <begin position="1"/>
        <end position="38"/>
    </location>
</feature>
<dbReference type="AlphaFoldDB" id="A0A0D0DK66"/>
<organism evidence="2 3">
    <name type="scientific">Paxillus rubicundulus Ve08.2h10</name>
    <dbReference type="NCBI Taxonomy" id="930991"/>
    <lineage>
        <taxon>Eukaryota</taxon>
        <taxon>Fungi</taxon>
        <taxon>Dikarya</taxon>
        <taxon>Basidiomycota</taxon>
        <taxon>Agaricomycotina</taxon>
        <taxon>Agaricomycetes</taxon>
        <taxon>Agaricomycetidae</taxon>
        <taxon>Boletales</taxon>
        <taxon>Paxilineae</taxon>
        <taxon>Paxillaceae</taxon>
        <taxon>Paxillus</taxon>
    </lineage>
</organism>
<feature type="compositionally biased region" description="Basic and acidic residues" evidence="1">
    <location>
        <begin position="1"/>
        <end position="13"/>
    </location>
</feature>
<sequence length="111" mass="12824">MLDAKWKPHDKPTNRPQVKRQKCTEDAPATTAKPMQQTSRQNLTLADWFFIYAYIDAHPDTSQADIVEHFRTRQEGALIFTQSMLSRKLQEHSKMEARANDNPIALSSKRP</sequence>
<dbReference type="Proteomes" id="UP000054538">
    <property type="component" value="Unassembled WGS sequence"/>
</dbReference>
<evidence type="ECO:0000313" key="3">
    <source>
        <dbReference type="Proteomes" id="UP000054538"/>
    </source>
</evidence>
<feature type="compositionally biased region" description="Basic and acidic residues" evidence="1">
    <location>
        <begin position="90"/>
        <end position="99"/>
    </location>
</feature>
<reference evidence="3" key="2">
    <citation type="submission" date="2015-01" db="EMBL/GenBank/DDBJ databases">
        <title>Evolutionary Origins and Diversification of the Mycorrhizal Mutualists.</title>
        <authorList>
            <consortium name="DOE Joint Genome Institute"/>
            <consortium name="Mycorrhizal Genomics Consortium"/>
            <person name="Kohler A."/>
            <person name="Kuo A."/>
            <person name="Nagy L.G."/>
            <person name="Floudas D."/>
            <person name="Copeland A."/>
            <person name="Barry K.W."/>
            <person name="Cichocki N."/>
            <person name="Veneault-Fourrey C."/>
            <person name="LaButti K."/>
            <person name="Lindquist E.A."/>
            <person name="Lipzen A."/>
            <person name="Lundell T."/>
            <person name="Morin E."/>
            <person name="Murat C."/>
            <person name="Riley R."/>
            <person name="Ohm R."/>
            <person name="Sun H."/>
            <person name="Tunlid A."/>
            <person name="Henrissat B."/>
            <person name="Grigoriev I.V."/>
            <person name="Hibbett D.S."/>
            <person name="Martin F."/>
        </authorList>
    </citation>
    <scope>NUCLEOTIDE SEQUENCE [LARGE SCALE GENOMIC DNA]</scope>
    <source>
        <strain evidence="3">Ve08.2h10</strain>
    </source>
</reference>
<accession>A0A0D0DK66</accession>
<name>A0A0D0DK66_9AGAM</name>
<keyword evidence="3" id="KW-1185">Reference proteome</keyword>
<protein>
    <submittedName>
        <fullName evidence="2">Uncharacterized protein</fullName>
    </submittedName>
</protein>
<dbReference type="OrthoDB" id="162969at2759"/>
<dbReference type="EMBL" id="KN825683">
    <property type="protein sequence ID" value="KIK82074.1"/>
    <property type="molecule type" value="Genomic_DNA"/>
</dbReference>